<keyword evidence="9" id="KW-0175">Coiled coil</keyword>
<keyword evidence="10" id="KW-1133">Transmembrane helix</keyword>
<reference evidence="13" key="1">
    <citation type="journal article" date="2019" name="Int. J. Syst. Evol. Microbiol.">
        <title>The Global Catalogue of Microorganisms (GCM) 10K type strain sequencing project: providing services to taxonomists for standard genome sequencing and annotation.</title>
        <authorList>
            <consortium name="The Broad Institute Genomics Platform"/>
            <consortium name="The Broad Institute Genome Sequencing Center for Infectious Disease"/>
            <person name="Wu L."/>
            <person name="Ma J."/>
        </authorList>
    </citation>
    <scope>NUCLEOTIDE SEQUENCE [LARGE SCALE GENOMIC DNA]</scope>
    <source>
        <strain evidence="13">JCM 30346</strain>
    </source>
</reference>
<feature type="transmembrane region" description="Helical" evidence="10">
    <location>
        <begin position="86"/>
        <end position="105"/>
    </location>
</feature>
<evidence type="ECO:0000256" key="4">
    <source>
        <dbReference type="ARBA" id="ARBA00022679"/>
    </source>
</evidence>
<dbReference type="InterPro" id="IPR050482">
    <property type="entry name" value="Sensor_HK_TwoCompSys"/>
</dbReference>
<evidence type="ECO:0000313" key="12">
    <source>
        <dbReference type="EMBL" id="MFC6080254.1"/>
    </source>
</evidence>
<evidence type="ECO:0000259" key="11">
    <source>
        <dbReference type="Pfam" id="PF07730"/>
    </source>
</evidence>
<evidence type="ECO:0000256" key="3">
    <source>
        <dbReference type="ARBA" id="ARBA00022553"/>
    </source>
</evidence>
<evidence type="ECO:0000256" key="1">
    <source>
        <dbReference type="ARBA" id="ARBA00000085"/>
    </source>
</evidence>
<gene>
    <name evidence="12" type="ORF">ACFP1K_03735</name>
</gene>
<dbReference type="EC" id="2.7.13.3" evidence="2"/>
<evidence type="ECO:0000256" key="9">
    <source>
        <dbReference type="SAM" id="Coils"/>
    </source>
</evidence>
<organism evidence="12 13">
    <name type="scientific">Sphaerisporangium aureirubrum</name>
    <dbReference type="NCBI Taxonomy" id="1544736"/>
    <lineage>
        <taxon>Bacteria</taxon>
        <taxon>Bacillati</taxon>
        <taxon>Actinomycetota</taxon>
        <taxon>Actinomycetes</taxon>
        <taxon>Streptosporangiales</taxon>
        <taxon>Streptosporangiaceae</taxon>
        <taxon>Sphaerisporangium</taxon>
    </lineage>
</organism>
<dbReference type="RefSeq" id="WP_380747029.1">
    <property type="nucleotide sequence ID" value="NZ_JBHSRF010000003.1"/>
</dbReference>
<keyword evidence="10" id="KW-0812">Transmembrane</keyword>
<feature type="transmembrane region" description="Helical" evidence="10">
    <location>
        <begin position="378"/>
        <end position="398"/>
    </location>
</feature>
<keyword evidence="5" id="KW-0547">Nucleotide-binding</keyword>
<feature type="domain" description="Signal transduction histidine kinase subgroup 3 dimerisation and phosphoacceptor" evidence="11">
    <location>
        <begin position="161"/>
        <end position="224"/>
    </location>
</feature>
<evidence type="ECO:0000256" key="10">
    <source>
        <dbReference type="SAM" id="Phobius"/>
    </source>
</evidence>
<dbReference type="Proteomes" id="UP001596137">
    <property type="component" value="Unassembled WGS sequence"/>
</dbReference>
<dbReference type="EMBL" id="JBHSRF010000003">
    <property type="protein sequence ID" value="MFC6080254.1"/>
    <property type="molecule type" value="Genomic_DNA"/>
</dbReference>
<feature type="coiled-coil region" evidence="9">
    <location>
        <begin position="132"/>
        <end position="169"/>
    </location>
</feature>
<dbReference type="InterPro" id="IPR036890">
    <property type="entry name" value="HATPase_C_sf"/>
</dbReference>
<evidence type="ECO:0000256" key="6">
    <source>
        <dbReference type="ARBA" id="ARBA00022777"/>
    </source>
</evidence>
<feature type="transmembrane region" description="Helical" evidence="10">
    <location>
        <begin position="51"/>
        <end position="74"/>
    </location>
</feature>
<keyword evidence="8" id="KW-0902">Two-component regulatory system</keyword>
<name>A0ABW1NA63_9ACTN</name>
<dbReference type="Gene3D" id="3.30.565.10">
    <property type="entry name" value="Histidine kinase-like ATPase, C-terminal domain"/>
    <property type="match status" value="1"/>
</dbReference>
<dbReference type="InterPro" id="IPR011712">
    <property type="entry name" value="Sig_transdc_His_kin_sub3_dim/P"/>
</dbReference>
<keyword evidence="6 12" id="KW-0418">Kinase</keyword>
<keyword evidence="3" id="KW-0597">Phosphoprotein</keyword>
<dbReference type="SUPFAM" id="SSF55874">
    <property type="entry name" value="ATPase domain of HSP90 chaperone/DNA topoisomerase II/histidine kinase"/>
    <property type="match status" value="1"/>
</dbReference>
<protein>
    <recommendedName>
        <fullName evidence="2">histidine kinase</fullName>
        <ecNumber evidence="2">2.7.13.3</ecNumber>
    </recommendedName>
</protein>
<accession>A0ABW1NA63</accession>
<dbReference type="Gene3D" id="1.20.5.1930">
    <property type="match status" value="1"/>
</dbReference>
<sequence>MWRALAGPVVVVAVDGFVLYRVAGSEPWWVVVMRLLAVAVVAVVVRRVPVAGFLAALGVAAGGPANALLVWAGYQAGARVSSRRGVTVLVAGVVAAFGAQVWMAATPTGGVVGTYVVFVALPAVVGRSVAQRRNLRAALDDRERRLRRERRLLAERERLRERLRIARDVHDSLGHRLGLISVQAAALEVADLPGPHQEAVRRLAGTARTAMDELHELVGTLRSPEAVPRDGALDGIDELAAGFRAAGVPLTVRSSGEPVEVPSAVAQAAYRVAEEGLTNAAKHAPGEPVTMTLHWETDALLLTLANPLPPGPEGVGYGLIGLTERVRLAGGMLHVTRAAGEFRLVAMLPATLEPEHEAEHESHITDAARASAAVANRIWVAALAVTVAALALISGPMGGPG</sequence>
<dbReference type="GO" id="GO:0016301">
    <property type="term" value="F:kinase activity"/>
    <property type="evidence" value="ECO:0007669"/>
    <property type="project" value="UniProtKB-KW"/>
</dbReference>
<evidence type="ECO:0000256" key="5">
    <source>
        <dbReference type="ARBA" id="ARBA00022741"/>
    </source>
</evidence>
<proteinExistence type="predicted"/>
<keyword evidence="7" id="KW-0067">ATP-binding</keyword>
<keyword evidence="4" id="KW-0808">Transferase</keyword>
<evidence type="ECO:0000313" key="13">
    <source>
        <dbReference type="Proteomes" id="UP001596137"/>
    </source>
</evidence>
<comment type="catalytic activity">
    <reaction evidence="1">
        <text>ATP + protein L-histidine = ADP + protein N-phospho-L-histidine.</text>
        <dbReference type="EC" id="2.7.13.3"/>
    </reaction>
</comment>
<keyword evidence="10" id="KW-0472">Membrane</keyword>
<evidence type="ECO:0000256" key="2">
    <source>
        <dbReference type="ARBA" id="ARBA00012438"/>
    </source>
</evidence>
<feature type="transmembrane region" description="Helical" evidence="10">
    <location>
        <begin position="6"/>
        <end position="23"/>
    </location>
</feature>
<dbReference type="PANTHER" id="PTHR24421:SF10">
    <property type="entry name" value="NITRATE_NITRITE SENSOR PROTEIN NARQ"/>
    <property type="match status" value="1"/>
</dbReference>
<feature type="transmembrane region" description="Helical" evidence="10">
    <location>
        <begin position="28"/>
        <end position="45"/>
    </location>
</feature>
<keyword evidence="13" id="KW-1185">Reference proteome</keyword>
<dbReference type="Pfam" id="PF07730">
    <property type="entry name" value="HisKA_3"/>
    <property type="match status" value="1"/>
</dbReference>
<dbReference type="PANTHER" id="PTHR24421">
    <property type="entry name" value="NITRATE/NITRITE SENSOR PROTEIN NARX-RELATED"/>
    <property type="match status" value="1"/>
</dbReference>
<evidence type="ECO:0000256" key="8">
    <source>
        <dbReference type="ARBA" id="ARBA00023012"/>
    </source>
</evidence>
<evidence type="ECO:0000256" key="7">
    <source>
        <dbReference type="ARBA" id="ARBA00022840"/>
    </source>
</evidence>
<dbReference type="CDD" id="cd16917">
    <property type="entry name" value="HATPase_UhpB-NarQ-NarX-like"/>
    <property type="match status" value="1"/>
</dbReference>
<feature type="transmembrane region" description="Helical" evidence="10">
    <location>
        <begin position="111"/>
        <end position="130"/>
    </location>
</feature>
<comment type="caution">
    <text evidence="12">The sequence shown here is derived from an EMBL/GenBank/DDBJ whole genome shotgun (WGS) entry which is preliminary data.</text>
</comment>